<accession>A0ABM3MC27</accession>
<dbReference type="Proteomes" id="UP001652740">
    <property type="component" value="Unplaced"/>
</dbReference>
<evidence type="ECO:0000256" key="8">
    <source>
        <dbReference type="SAM" id="MobiDB-lite"/>
    </source>
</evidence>
<name>A0ABM3MC27_GALME</name>
<comment type="subcellular location">
    <subcellularLocation>
        <location evidence="1">Cell membrane</location>
    </subcellularLocation>
</comment>
<comment type="similarity">
    <text evidence="2">Belongs to the CD36 family.</text>
</comment>
<evidence type="ECO:0000313" key="10">
    <source>
        <dbReference type="Proteomes" id="UP001652740"/>
    </source>
</evidence>
<dbReference type="Pfam" id="PF01130">
    <property type="entry name" value="CD36"/>
    <property type="match status" value="1"/>
</dbReference>
<dbReference type="PANTHER" id="PTHR11923">
    <property type="entry name" value="SCAVENGER RECEPTOR CLASS B TYPE-1 SR-B1"/>
    <property type="match status" value="1"/>
</dbReference>
<dbReference type="RefSeq" id="XP_052748978.1">
    <property type="nucleotide sequence ID" value="XM_052893018.1"/>
</dbReference>
<evidence type="ECO:0000256" key="2">
    <source>
        <dbReference type="ARBA" id="ARBA00010532"/>
    </source>
</evidence>
<dbReference type="PRINTS" id="PR01609">
    <property type="entry name" value="CD36FAMILY"/>
</dbReference>
<keyword evidence="6 9" id="KW-0472">Membrane</keyword>
<proteinExistence type="inferred from homology"/>
<gene>
    <name evidence="11" type="primary">LOC113523279</name>
</gene>
<keyword evidence="5 9" id="KW-1133">Transmembrane helix</keyword>
<feature type="transmembrane region" description="Helical" evidence="9">
    <location>
        <begin position="528"/>
        <end position="550"/>
    </location>
</feature>
<evidence type="ECO:0000256" key="5">
    <source>
        <dbReference type="ARBA" id="ARBA00022989"/>
    </source>
</evidence>
<feature type="region of interest" description="Disordered" evidence="8">
    <location>
        <begin position="585"/>
        <end position="606"/>
    </location>
</feature>
<evidence type="ECO:0000256" key="1">
    <source>
        <dbReference type="ARBA" id="ARBA00004236"/>
    </source>
</evidence>
<evidence type="ECO:0000256" key="4">
    <source>
        <dbReference type="ARBA" id="ARBA00022692"/>
    </source>
</evidence>
<reference evidence="11" key="1">
    <citation type="submission" date="2025-08" db="UniProtKB">
        <authorList>
            <consortium name="RefSeq"/>
        </authorList>
    </citation>
    <scope>IDENTIFICATION</scope>
    <source>
        <tissue evidence="11">Whole larvae</tissue>
    </source>
</reference>
<evidence type="ECO:0000256" key="9">
    <source>
        <dbReference type="SAM" id="Phobius"/>
    </source>
</evidence>
<sequence>MKELVQIWNRVTTRRYSSVNITDRELCDISNNRLKSSDIDTSAIEANLAECEGLNNKFSDDLDFNQKKDAIINRLFERRRKGQVARQPKCLFLLLMLGFFALGAACFIFLAHPYDFLFNQKVVLQDGGEILEMWRTPEVELFCRVYLFNVTNAEEYMAGIDDKIKVKEVGPYVYKEGFRHEITKFNDNGTMSVIPHHPLTWMGNMSEGHKENDILFLPHIALLSIANVVAPKGFVTRFGLNNIITLTNSQPLVKMTAREFMMGYESKLMTLGSTFLPGWINFDKLGLIDRMYDFSGDYETVFTGVHDVRYSGLIDTYRGSTDLPQWEGKHCSNVQNASDATKFKGGLGKNDTLLFFRKSMCRSGILIPVEEGVKSGLNAYKYTYPENMLDNGQYIKENKCFCRKGKCLPAGLIDVTDCYYGFPIALSYPHFYKGDDILFSKVEGLTPNKEEHETSFWIEPTSGLPLEVSSKMQINLALEDLSTIHNVDRFSNMYLPMLWFDIKLYSLTPSLERRFNLYLNILPVVERAAMYVLFGIGTCLIFATIYNLTFKIMFKSVNNRTTRNIVIGNQFSSNEKKNNNTIYSPCETPLNGVDSDSSDTQFDPERRPSLLKVHGDRLKELSSKLSDKMYDSVGTVKDIVMGELTHVKNIFDRKSSLRNDANDPYKSDSGEEMIQGYKTIKQSDSDDDCKYLEVIDDGSEFDTIDFDTNNSKRLKDLERRDKETILHIKE</sequence>
<dbReference type="InterPro" id="IPR002159">
    <property type="entry name" value="CD36_fam"/>
</dbReference>
<dbReference type="PANTHER" id="PTHR11923:SF67">
    <property type="entry name" value="RE68569P"/>
    <property type="match status" value="1"/>
</dbReference>
<protein>
    <submittedName>
        <fullName evidence="11">Scavenger receptor class B member 1-like isoform X1</fullName>
    </submittedName>
</protein>
<organism evidence="10 11">
    <name type="scientific">Galleria mellonella</name>
    <name type="common">Greater wax moth</name>
    <dbReference type="NCBI Taxonomy" id="7137"/>
    <lineage>
        <taxon>Eukaryota</taxon>
        <taxon>Metazoa</taxon>
        <taxon>Ecdysozoa</taxon>
        <taxon>Arthropoda</taxon>
        <taxon>Hexapoda</taxon>
        <taxon>Insecta</taxon>
        <taxon>Pterygota</taxon>
        <taxon>Neoptera</taxon>
        <taxon>Endopterygota</taxon>
        <taxon>Lepidoptera</taxon>
        <taxon>Glossata</taxon>
        <taxon>Ditrysia</taxon>
        <taxon>Pyraloidea</taxon>
        <taxon>Pyralidae</taxon>
        <taxon>Galleriinae</taxon>
        <taxon>Galleria</taxon>
    </lineage>
</organism>
<keyword evidence="4 9" id="KW-0812">Transmembrane</keyword>
<dbReference type="GeneID" id="113523279"/>
<keyword evidence="7" id="KW-0325">Glycoprotein</keyword>
<evidence type="ECO:0000256" key="6">
    <source>
        <dbReference type="ARBA" id="ARBA00023136"/>
    </source>
</evidence>
<keyword evidence="10" id="KW-1185">Reference proteome</keyword>
<keyword evidence="3" id="KW-1003">Cell membrane</keyword>
<evidence type="ECO:0000256" key="7">
    <source>
        <dbReference type="ARBA" id="ARBA00023180"/>
    </source>
</evidence>
<evidence type="ECO:0000313" key="11">
    <source>
        <dbReference type="RefSeq" id="XP_052748978.1"/>
    </source>
</evidence>
<evidence type="ECO:0000256" key="3">
    <source>
        <dbReference type="ARBA" id="ARBA00022475"/>
    </source>
</evidence>
<feature type="transmembrane region" description="Helical" evidence="9">
    <location>
        <begin position="90"/>
        <end position="111"/>
    </location>
</feature>